<protein>
    <submittedName>
        <fullName evidence="2">PCYCGC domain-containing protein</fullName>
    </submittedName>
</protein>
<comment type="caution">
    <text evidence="2">The sequence shown here is derived from an EMBL/GenBank/DDBJ whole genome shotgun (WGS) entry which is preliminary data.</text>
</comment>
<dbReference type="PROSITE" id="PS51257">
    <property type="entry name" value="PROKAR_LIPOPROTEIN"/>
    <property type="match status" value="1"/>
</dbReference>
<dbReference type="Proteomes" id="UP001148125">
    <property type="component" value="Unassembled WGS sequence"/>
</dbReference>
<organism evidence="2 3">
    <name type="scientific">Alkalihalobacterium chitinilyticum</name>
    <dbReference type="NCBI Taxonomy" id="2980103"/>
    <lineage>
        <taxon>Bacteria</taxon>
        <taxon>Bacillati</taxon>
        <taxon>Bacillota</taxon>
        <taxon>Bacilli</taxon>
        <taxon>Bacillales</taxon>
        <taxon>Bacillaceae</taxon>
        <taxon>Alkalihalobacterium</taxon>
    </lineage>
</organism>
<evidence type="ECO:0000313" key="3">
    <source>
        <dbReference type="Proteomes" id="UP001148125"/>
    </source>
</evidence>
<dbReference type="Pfam" id="PF13798">
    <property type="entry name" value="PCYCGC"/>
    <property type="match status" value="1"/>
</dbReference>
<reference evidence="2" key="1">
    <citation type="submission" date="2024-05" db="EMBL/GenBank/DDBJ databases">
        <title>Alkalihalobacillus sp. strain MEB203 novel alkaliphilic bacterium from Lonar Lake, India.</title>
        <authorList>
            <person name="Joshi A."/>
            <person name="Thite S."/>
            <person name="Mengade P."/>
        </authorList>
    </citation>
    <scope>NUCLEOTIDE SEQUENCE</scope>
    <source>
        <strain evidence="2">MEB 203</strain>
    </source>
</reference>
<dbReference type="InterPro" id="IPR025673">
    <property type="entry name" value="PCYCGC"/>
</dbReference>
<evidence type="ECO:0000256" key="1">
    <source>
        <dbReference type="SAM" id="SignalP"/>
    </source>
</evidence>
<keyword evidence="3" id="KW-1185">Reference proteome</keyword>
<evidence type="ECO:0000313" key="2">
    <source>
        <dbReference type="EMBL" id="MDE5414980.1"/>
    </source>
</evidence>
<accession>A0ABT5VHQ1</accession>
<feature type="signal peptide" evidence="1">
    <location>
        <begin position="1"/>
        <end position="19"/>
    </location>
</feature>
<feature type="chain" id="PRO_5046272002" evidence="1">
    <location>
        <begin position="20"/>
        <end position="166"/>
    </location>
</feature>
<keyword evidence="1" id="KW-0732">Signal</keyword>
<dbReference type="RefSeq" id="WP_275119586.1">
    <property type="nucleotide sequence ID" value="NZ_JAOTPO010000012.1"/>
</dbReference>
<sequence>MKRLSIISLFFLLMASFLAGCGQDQTTNHQGHEVGHVEQFKEDTRETTASIEELPNFLEHYHSNIIDIYERVPYYQDLLEHIPCYCGCADYVSHRHTYDCFVHEHFENGNVQWDDHGARCGVCLEIAHYSMKYYDEGVSPLQIRQIIDEMYKEGFPEPTDTPMPVS</sequence>
<dbReference type="EMBL" id="JAOTPO010000012">
    <property type="protein sequence ID" value="MDE5414980.1"/>
    <property type="molecule type" value="Genomic_DNA"/>
</dbReference>
<gene>
    <name evidence="2" type="ORF">N7Z68_16585</name>
</gene>
<name>A0ABT5VHQ1_9BACI</name>
<proteinExistence type="predicted"/>